<evidence type="ECO:0000313" key="3">
    <source>
        <dbReference type="Proteomes" id="UP000485058"/>
    </source>
</evidence>
<reference evidence="2 3" key="1">
    <citation type="submission" date="2020-02" db="EMBL/GenBank/DDBJ databases">
        <title>Draft genome sequence of Haematococcus lacustris strain NIES-144.</title>
        <authorList>
            <person name="Morimoto D."/>
            <person name="Nakagawa S."/>
            <person name="Yoshida T."/>
            <person name="Sawayama S."/>
        </authorList>
    </citation>
    <scope>NUCLEOTIDE SEQUENCE [LARGE SCALE GENOMIC DNA]</scope>
    <source>
        <strain evidence="2 3">NIES-144</strain>
    </source>
</reference>
<evidence type="ECO:0000256" key="1">
    <source>
        <dbReference type="SAM" id="MobiDB-lite"/>
    </source>
</evidence>
<protein>
    <submittedName>
        <fullName evidence="2">Uncharacterized protein</fullName>
    </submittedName>
</protein>
<dbReference type="EMBL" id="BLLF01000948">
    <property type="protein sequence ID" value="GFH16116.1"/>
    <property type="molecule type" value="Genomic_DNA"/>
</dbReference>
<name>A0A699ZA64_HAELA</name>
<sequence length="125" mass="13316">MLIPEPLDPQQHTRRAEVAYGARVAVVEPTPDEVQLRELARAMADTPDIPDLPDSMADGEEEVERDGSRDVGSRLDAAGGGPPVLILTLLKTAPAPDPGLPYNLSRVYFGSKYTSHTASQGPGPT</sequence>
<organism evidence="2 3">
    <name type="scientific">Haematococcus lacustris</name>
    <name type="common">Green alga</name>
    <name type="synonym">Haematococcus pluvialis</name>
    <dbReference type="NCBI Taxonomy" id="44745"/>
    <lineage>
        <taxon>Eukaryota</taxon>
        <taxon>Viridiplantae</taxon>
        <taxon>Chlorophyta</taxon>
        <taxon>core chlorophytes</taxon>
        <taxon>Chlorophyceae</taxon>
        <taxon>CS clade</taxon>
        <taxon>Chlamydomonadales</taxon>
        <taxon>Haematococcaceae</taxon>
        <taxon>Haematococcus</taxon>
    </lineage>
</organism>
<proteinExistence type="predicted"/>
<dbReference type="AlphaFoldDB" id="A0A699ZA64"/>
<comment type="caution">
    <text evidence="2">The sequence shown here is derived from an EMBL/GenBank/DDBJ whole genome shotgun (WGS) entry which is preliminary data.</text>
</comment>
<dbReference type="Proteomes" id="UP000485058">
    <property type="component" value="Unassembled WGS sequence"/>
</dbReference>
<accession>A0A699ZA64</accession>
<keyword evidence="3" id="KW-1185">Reference proteome</keyword>
<feature type="non-terminal residue" evidence="2">
    <location>
        <position position="1"/>
    </location>
</feature>
<feature type="region of interest" description="Disordered" evidence="1">
    <location>
        <begin position="43"/>
        <end position="78"/>
    </location>
</feature>
<evidence type="ECO:0000313" key="2">
    <source>
        <dbReference type="EMBL" id="GFH16116.1"/>
    </source>
</evidence>
<gene>
    <name evidence="2" type="ORF">HaLaN_12476</name>
</gene>